<dbReference type="InterPro" id="IPR000172">
    <property type="entry name" value="GMC_OxRdtase_N"/>
</dbReference>
<evidence type="ECO:0000313" key="7">
    <source>
        <dbReference type="EMBL" id="KAL1584178.1"/>
    </source>
</evidence>
<dbReference type="SUPFAM" id="SSF54373">
    <property type="entry name" value="FAD-linked reductases, C-terminal domain"/>
    <property type="match status" value="1"/>
</dbReference>
<protein>
    <recommendedName>
        <fullName evidence="6">CBM1 domain-containing protein</fullName>
    </recommendedName>
</protein>
<feature type="signal peptide" evidence="5">
    <location>
        <begin position="1"/>
        <end position="18"/>
    </location>
</feature>
<dbReference type="CDD" id="cd09630">
    <property type="entry name" value="CDH_like_cytochrome"/>
    <property type="match status" value="1"/>
</dbReference>
<evidence type="ECO:0000259" key="6">
    <source>
        <dbReference type="PROSITE" id="PS51164"/>
    </source>
</evidence>
<dbReference type="GO" id="GO:0050660">
    <property type="term" value="F:flavin adenine dinucleotide binding"/>
    <property type="evidence" value="ECO:0007669"/>
    <property type="project" value="InterPro"/>
</dbReference>
<dbReference type="PROSITE" id="PS51164">
    <property type="entry name" value="CBM1_2"/>
    <property type="match status" value="1"/>
</dbReference>
<dbReference type="GO" id="GO:0005975">
    <property type="term" value="P:carbohydrate metabolic process"/>
    <property type="evidence" value="ECO:0007669"/>
    <property type="project" value="InterPro"/>
</dbReference>
<dbReference type="PROSITE" id="PS00624">
    <property type="entry name" value="GMC_OXRED_2"/>
    <property type="match status" value="1"/>
</dbReference>
<dbReference type="SMART" id="SM00236">
    <property type="entry name" value="fCBD"/>
    <property type="match status" value="1"/>
</dbReference>
<dbReference type="PROSITE" id="PS00623">
    <property type="entry name" value="GMC_OXRED_1"/>
    <property type="match status" value="1"/>
</dbReference>
<dbReference type="Gene3D" id="2.60.40.1210">
    <property type="entry name" value="Cellobiose dehydrogenase, cytochrome domain"/>
    <property type="match status" value="1"/>
</dbReference>
<comment type="caution">
    <text evidence="7">The sequence shown here is derived from an EMBL/GenBank/DDBJ whole genome shotgun (WGS) entry which is preliminary data.</text>
</comment>
<sequence>MQFITLLPALSLLSGALAQSAYTDDNDIEYTNAYTDDNDIEYTNMKLSTDVGSGAGEFGIALPPADADDFSDEYIGRMVVPIPKPGTWFGLTHLAGMTGSVILLAWPNGEDVMTSFRYATGYSSPAPYTGNATLGQISSSVNDTHFELTYRCEHCFVWSQDGTDGSQIPSTKANARQVFGWAQGAEAPSDPTDPDSAIAQHATANMLALGIESARNAAYSDWTALATATEDPAPTGTSGGNGTTSAAPTAVACPDTNKNANQTYDYIIVGSGAGGIPAAAKLAESGKKVLLIERGPASSGRWGGTMKPDWLVDTNLTRFDVPGLDNEIHVNSEGIACTDYSVMAGCVLGGGTAINAGLWWNPTPLDFDENFPAGWKYEDMEPAIGRVFDKIPFNDRPSMDGKLYKPQGYNIVAGALEAAGWKNVSAGLQPAEKNLSYSHPNHMFSHGERGGPMATYLVDAKDLPNFTLMVNTTVNRVIRDGSAATGVEVEAFLPGGQCGNINLATGGKVILSAGAFGSPKILFRSGIGPQDQLEIVKEAEGDAMVDEAQWLDLPVGKNLDDHANTEIVITHPNVEFYDFYAAYDDPIPSDEQKYVDQRSGILAQSAPNLAAVFWHDQVGPDGITRTSQWTARVESSHGIKSNKSISLSHYLGRGKTSRGRTTITSGLNMVVSDTPYVNNENDLAATKDAFRTVIAALSADKQIDVVVPSKNTTLDDYLADYSQTTGGRTANHWMGSCKMGTDSGLKNGTAVVDTDTKVYGMDNLFVVDASIFPGMITTNPSALIVSVAEHAVEKIMAVSGGNGTGAAIEESAAGANATSTASPKAPLNTAPAATSTLTAESTAPAGNATSAAATGSNASSTASSTAVVSSPADNSSAPANSSAAPATTSLAADAAAPTASSASGSGQAAKMWQQCGGNQYDGPATCEQGATCKKWSDYYSQCVKAE</sequence>
<evidence type="ECO:0000313" key="8">
    <source>
        <dbReference type="Proteomes" id="UP000803884"/>
    </source>
</evidence>
<organism evidence="7 8">
    <name type="scientific">Cladosporium halotolerans</name>
    <dbReference type="NCBI Taxonomy" id="1052096"/>
    <lineage>
        <taxon>Eukaryota</taxon>
        <taxon>Fungi</taxon>
        <taxon>Dikarya</taxon>
        <taxon>Ascomycota</taxon>
        <taxon>Pezizomycotina</taxon>
        <taxon>Dothideomycetes</taxon>
        <taxon>Dothideomycetidae</taxon>
        <taxon>Cladosporiales</taxon>
        <taxon>Cladosporiaceae</taxon>
        <taxon>Cladosporium</taxon>
    </lineage>
</organism>
<comment type="similarity">
    <text evidence="1 3">Belongs to the GMC oxidoreductase family.</text>
</comment>
<accession>A0AB34KLM5</accession>
<keyword evidence="8" id="KW-1185">Reference proteome</keyword>
<dbReference type="AlphaFoldDB" id="A0AB34KLM5"/>
<dbReference type="SUPFAM" id="SSF57180">
    <property type="entry name" value="Cellulose-binding domain"/>
    <property type="match status" value="1"/>
</dbReference>
<dbReference type="InterPro" id="IPR000254">
    <property type="entry name" value="CBD"/>
</dbReference>
<name>A0AB34KLM5_9PEZI</name>
<feature type="domain" description="CBM1" evidence="6">
    <location>
        <begin position="907"/>
        <end position="943"/>
    </location>
</feature>
<dbReference type="InterPro" id="IPR053208">
    <property type="entry name" value="GMC_Oxidoreductase_CD"/>
</dbReference>
<dbReference type="InterPro" id="IPR036188">
    <property type="entry name" value="FAD/NAD-bd_sf"/>
</dbReference>
<reference evidence="7 8" key="1">
    <citation type="journal article" date="2020" name="Microbiol. Resour. Announc.">
        <title>Draft Genome Sequence of a Cladosporium Species Isolated from the Mesophotic Ascidian Didemnum maculosum.</title>
        <authorList>
            <person name="Gioti A."/>
            <person name="Siaperas R."/>
            <person name="Nikolaivits E."/>
            <person name="Le Goff G."/>
            <person name="Ouazzani J."/>
            <person name="Kotoulas G."/>
            <person name="Topakas E."/>
        </authorList>
    </citation>
    <scope>NUCLEOTIDE SEQUENCE [LARGE SCALE GENOMIC DNA]</scope>
    <source>
        <strain evidence="7 8">TM138-S3</strain>
    </source>
</reference>
<dbReference type="PROSITE" id="PS00562">
    <property type="entry name" value="CBM1_1"/>
    <property type="match status" value="1"/>
</dbReference>
<dbReference type="SUPFAM" id="SSF51905">
    <property type="entry name" value="FAD/NAD(P)-binding domain"/>
    <property type="match status" value="1"/>
</dbReference>
<dbReference type="GeneID" id="96008765"/>
<dbReference type="PANTHER" id="PTHR47190:SF2">
    <property type="entry name" value="CELLOBIOSE DEHYDROGENASE (AFU_ORTHOLOGUE AFUA_2G17620)"/>
    <property type="match status" value="1"/>
</dbReference>
<dbReference type="Pfam" id="PF16010">
    <property type="entry name" value="CDH-cyt"/>
    <property type="match status" value="1"/>
</dbReference>
<dbReference type="GO" id="GO:0030248">
    <property type="term" value="F:cellulose binding"/>
    <property type="evidence" value="ECO:0007669"/>
    <property type="project" value="InterPro"/>
</dbReference>
<proteinExistence type="inferred from homology"/>
<keyword evidence="2 5" id="KW-0732">Signal</keyword>
<feature type="chain" id="PRO_5044271536" description="CBM1 domain-containing protein" evidence="5">
    <location>
        <begin position="19"/>
        <end position="946"/>
    </location>
</feature>
<dbReference type="Pfam" id="PF00734">
    <property type="entry name" value="CBM_1"/>
    <property type="match status" value="1"/>
</dbReference>
<evidence type="ECO:0000256" key="4">
    <source>
        <dbReference type="SAM" id="MobiDB-lite"/>
    </source>
</evidence>
<dbReference type="InterPro" id="IPR035971">
    <property type="entry name" value="CBD_sf"/>
</dbReference>
<dbReference type="RefSeq" id="XP_069227284.1">
    <property type="nucleotide sequence ID" value="XM_069375927.1"/>
</dbReference>
<feature type="region of interest" description="Disordered" evidence="4">
    <location>
        <begin position="230"/>
        <end position="250"/>
    </location>
</feature>
<dbReference type="PANTHER" id="PTHR47190">
    <property type="entry name" value="DEHYDROGENASE, PUTATIVE-RELATED"/>
    <property type="match status" value="1"/>
</dbReference>
<dbReference type="InterPro" id="IPR007867">
    <property type="entry name" value="GMC_OxRtase_C"/>
</dbReference>
<evidence type="ECO:0000256" key="3">
    <source>
        <dbReference type="RuleBase" id="RU003968"/>
    </source>
</evidence>
<dbReference type="GO" id="GO:0016614">
    <property type="term" value="F:oxidoreductase activity, acting on CH-OH group of donors"/>
    <property type="evidence" value="ECO:0007669"/>
    <property type="project" value="InterPro"/>
</dbReference>
<dbReference type="Pfam" id="PF05199">
    <property type="entry name" value="GMC_oxred_C"/>
    <property type="match status" value="1"/>
</dbReference>
<keyword evidence="3" id="KW-0274">FAD</keyword>
<evidence type="ECO:0000256" key="5">
    <source>
        <dbReference type="SAM" id="SignalP"/>
    </source>
</evidence>
<dbReference type="Pfam" id="PF00732">
    <property type="entry name" value="GMC_oxred_N"/>
    <property type="match status" value="1"/>
</dbReference>
<dbReference type="Gene3D" id="3.30.410.10">
    <property type="entry name" value="Cholesterol Oxidase, domain 2"/>
    <property type="match status" value="1"/>
</dbReference>
<evidence type="ECO:0000256" key="1">
    <source>
        <dbReference type="ARBA" id="ARBA00010790"/>
    </source>
</evidence>
<dbReference type="Pfam" id="PF13450">
    <property type="entry name" value="NAD_binding_8"/>
    <property type="match status" value="1"/>
</dbReference>
<keyword evidence="3" id="KW-0285">Flavoprotein</keyword>
<evidence type="ECO:0000256" key="2">
    <source>
        <dbReference type="ARBA" id="ARBA00022729"/>
    </source>
</evidence>
<dbReference type="Gene3D" id="3.50.50.60">
    <property type="entry name" value="FAD/NAD(P)-binding domain"/>
    <property type="match status" value="1"/>
</dbReference>
<dbReference type="EMBL" id="JAAQHG020000028">
    <property type="protein sequence ID" value="KAL1584178.1"/>
    <property type="molecule type" value="Genomic_DNA"/>
</dbReference>
<gene>
    <name evidence="7" type="ORF">WHR41_07322</name>
</gene>
<dbReference type="Proteomes" id="UP000803884">
    <property type="component" value="Unassembled WGS sequence"/>
</dbReference>
<feature type="region of interest" description="Disordered" evidence="4">
    <location>
        <begin position="817"/>
        <end position="860"/>
    </location>
</feature>
<dbReference type="SUPFAM" id="SSF49344">
    <property type="entry name" value="CBD9-like"/>
    <property type="match status" value="1"/>
</dbReference>
<dbReference type="InterPro" id="IPR015920">
    <property type="entry name" value="Cellobiose_DH-like_cyt"/>
</dbReference>
<dbReference type="GO" id="GO:0005576">
    <property type="term" value="C:extracellular region"/>
    <property type="evidence" value="ECO:0007669"/>
    <property type="project" value="InterPro"/>
</dbReference>